<sequence length="88" mass="9835">MIGSACAQKFKFLVILQVSWRQEATAQITSTVLEMEIIDPSAFTRATTETHSYITANTILEMPTWDFDVDRAKTGTQSPKAHLEGNMI</sequence>
<evidence type="ECO:0000313" key="2">
    <source>
        <dbReference type="Proteomes" id="UP000297280"/>
    </source>
</evidence>
<protein>
    <submittedName>
        <fullName evidence="1">Uncharacterized protein</fullName>
    </submittedName>
</protein>
<reference evidence="1 2" key="1">
    <citation type="submission" date="2017-12" db="EMBL/GenBank/DDBJ databases">
        <title>Comparative genomics of Botrytis spp.</title>
        <authorList>
            <person name="Valero-Jimenez C.A."/>
            <person name="Tapia P."/>
            <person name="Veloso J."/>
            <person name="Silva-Moreno E."/>
            <person name="Staats M."/>
            <person name="Valdes J.H."/>
            <person name="Van Kan J.A.L."/>
        </authorList>
    </citation>
    <scope>NUCLEOTIDE SEQUENCE [LARGE SCALE GENOMIC DNA]</scope>
    <source>
        <strain evidence="1 2">MUCL3349</strain>
    </source>
</reference>
<evidence type="ECO:0000313" key="1">
    <source>
        <dbReference type="EMBL" id="TGO84521.1"/>
    </source>
</evidence>
<comment type="caution">
    <text evidence="1">The sequence shown here is derived from an EMBL/GenBank/DDBJ whole genome shotgun (WGS) entry which is preliminary data.</text>
</comment>
<dbReference type="Proteomes" id="UP000297280">
    <property type="component" value="Unassembled WGS sequence"/>
</dbReference>
<dbReference type="EMBL" id="PQXO01000494">
    <property type="protein sequence ID" value="TGO84521.1"/>
    <property type="molecule type" value="Genomic_DNA"/>
</dbReference>
<name>A0A4Z1KEQ2_9HELO</name>
<dbReference type="AlphaFoldDB" id="A0A4Z1KEQ2"/>
<keyword evidence="2" id="KW-1185">Reference proteome</keyword>
<proteinExistence type="predicted"/>
<organism evidence="1 2">
    <name type="scientific">Botrytis porri</name>
    <dbReference type="NCBI Taxonomy" id="87229"/>
    <lineage>
        <taxon>Eukaryota</taxon>
        <taxon>Fungi</taxon>
        <taxon>Dikarya</taxon>
        <taxon>Ascomycota</taxon>
        <taxon>Pezizomycotina</taxon>
        <taxon>Leotiomycetes</taxon>
        <taxon>Helotiales</taxon>
        <taxon>Sclerotiniaceae</taxon>
        <taxon>Botrytis</taxon>
    </lineage>
</organism>
<gene>
    <name evidence="1" type="ORF">BPOR_0495g00070</name>
</gene>
<accession>A0A4Z1KEQ2</accession>